<name>A0AAW6SWR9_9BACI</name>
<dbReference type="Gene3D" id="3.30.450.40">
    <property type="match status" value="1"/>
</dbReference>
<dbReference type="Pfam" id="PF13185">
    <property type="entry name" value="GAF_2"/>
    <property type="match status" value="1"/>
</dbReference>
<keyword evidence="1" id="KW-0472">Membrane</keyword>
<dbReference type="AlphaFoldDB" id="A0AAW6SWR9"/>
<dbReference type="Proteomes" id="UP001159179">
    <property type="component" value="Unassembled WGS sequence"/>
</dbReference>
<dbReference type="InterPro" id="IPR003018">
    <property type="entry name" value="GAF"/>
</dbReference>
<dbReference type="GeneID" id="79870193"/>
<dbReference type="RefSeq" id="WP_180212602.1">
    <property type="nucleotide sequence ID" value="NZ_BOQX01000010.1"/>
</dbReference>
<dbReference type="SUPFAM" id="SSF55781">
    <property type="entry name" value="GAF domain-like"/>
    <property type="match status" value="1"/>
</dbReference>
<organism evidence="3 4">
    <name type="scientific">Heyndrickxia oleronia</name>
    <dbReference type="NCBI Taxonomy" id="38875"/>
    <lineage>
        <taxon>Bacteria</taxon>
        <taxon>Bacillati</taxon>
        <taxon>Bacillota</taxon>
        <taxon>Bacilli</taxon>
        <taxon>Bacillales</taxon>
        <taxon>Bacillaceae</taxon>
        <taxon>Heyndrickxia</taxon>
    </lineage>
</organism>
<gene>
    <name evidence="3" type="ORF">P5X88_20475</name>
</gene>
<dbReference type="InterPro" id="IPR029016">
    <property type="entry name" value="GAF-like_dom_sf"/>
</dbReference>
<feature type="transmembrane region" description="Helical" evidence="1">
    <location>
        <begin position="28"/>
        <end position="53"/>
    </location>
</feature>
<evidence type="ECO:0000313" key="4">
    <source>
        <dbReference type="Proteomes" id="UP001159179"/>
    </source>
</evidence>
<keyword evidence="1" id="KW-1133">Transmembrane helix</keyword>
<dbReference type="EMBL" id="JAROYP010000014">
    <property type="protein sequence ID" value="MDH5163314.1"/>
    <property type="molecule type" value="Genomic_DNA"/>
</dbReference>
<accession>A0AAW6SWR9</accession>
<evidence type="ECO:0000256" key="1">
    <source>
        <dbReference type="SAM" id="Phobius"/>
    </source>
</evidence>
<comment type="caution">
    <text evidence="3">The sequence shown here is derived from an EMBL/GenBank/DDBJ whole genome shotgun (WGS) entry which is preliminary data.</text>
</comment>
<evidence type="ECO:0000259" key="2">
    <source>
        <dbReference type="Pfam" id="PF13185"/>
    </source>
</evidence>
<protein>
    <submittedName>
        <fullName evidence="3">GAF domain-containing protein</fullName>
    </submittedName>
</protein>
<keyword evidence="1" id="KW-0812">Transmembrane</keyword>
<feature type="domain" description="GAF" evidence="2">
    <location>
        <begin position="192"/>
        <end position="318"/>
    </location>
</feature>
<reference evidence="3" key="1">
    <citation type="submission" date="2023-03" db="EMBL/GenBank/DDBJ databases">
        <title>Bacterial isolates from washroom surfaces on a university campus.</title>
        <authorList>
            <person name="Holman D.B."/>
            <person name="Gzyl K.E."/>
            <person name="Taheri A.E."/>
        </authorList>
    </citation>
    <scope>NUCLEOTIDE SEQUENCE</scope>
    <source>
        <strain evidence="3">RD03</strain>
    </source>
</reference>
<evidence type="ECO:0000313" key="3">
    <source>
        <dbReference type="EMBL" id="MDH5163314.1"/>
    </source>
</evidence>
<sequence length="342" mass="39323">MNQNRLNIDEQGASDTYEESYDQPKYPFWKIATCYLLAGLLVIAIIYGFSGIIADILSNSLRKSINRLQIISVVSISYFLYRLTINLGNHWRSSEKNEIGTAVTNFPNPFYDPGFKQGPLYLQKQYQKLASQFHIKSILLKKSYNYSTQLENSLTRFEAKLRVLLRHNENVNRLIKSLNFLYLKNDKDFSKQMLKHILSECITILEKDQSDKSISLFSVINEELKIVESVRINAESISKRSFKKGEGFAGYIWDKGEAIIVNQIEEEDERFKSKLPTSPIGSIMGIPLIVDELILGVLCLQSETQDGFNNADLRTVEYYSRMCTLILLYDKMKNNKNGEGDQ</sequence>
<proteinExistence type="predicted"/>